<dbReference type="Proteomes" id="UP001161580">
    <property type="component" value="Unassembled WGS sequence"/>
</dbReference>
<dbReference type="EMBL" id="JALDYZ010000002">
    <property type="protein sequence ID" value="MDI7921260.1"/>
    <property type="molecule type" value="Genomic_DNA"/>
</dbReference>
<dbReference type="GO" id="GO:0005886">
    <property type="term" value="C:plasma membrane"/>
    <property type="evidence" value="ECO:0007669"/>
    <property type="project" value="UniProtKB-SubCell"/>
</dbReference>
<sequence length="629" mass="70100">MPGQKKTVSADSSNPLHTLVNLWPYMWPSGRPDLKMRVVWATFFLLISKAVLMLVPYFFKWATDALNGKVDMAGILPTFLLGAVMLVIAYNIARIIQGGLNQLRDALFASVGQYAVRQLAYRTFVHMHQLSLRFHLERKTGGLSRIIERGTKGIETIVRFTILNSVPTVIEFLLTAAIFWWGYGFSYLGVTAFTVWAYIWFTIRASDWRIGIRRAMNDSDTDANTKAIDSLLNFETVKYFGNEEMEARRFDQSMERYERSATQVWTSLGWLNFGQGVIFGLGTTVMLIMSALAVQRGEQTIGDFVFVNAMLLQLAAPLNFIGFVYREIRQGLTDIEQMFDLLEVEAEVKDTPDARELKINAGGVISFKDVHFAYDPERPILKGISFEVGAGKTVAVVGPSGAGKSTLSRLLYRFYDVQSGSIEIDGQDVRDLTQKSLRAAIGMVPQDTVLFNDTIAYNIRYGRPSASEEEVSAAAEVAQVGDFIRALPEGFQTKVGERGLKLSGGEKQRVAIARTILKAPPILILDEATSALDTTTEREIQTALDIVSKNRTTLVIAHRLSTVIGADEIIVLKNGQIAERGKHQALLARNGLYASMWNRQQEATEAEEYLKKVRESDDMGVITRLAPAT</sequence>
<feature type="domain" description="ABC transmembrane type-1" evidence="11">
    <location>
        <begin position="39"/>
        <end position="330"/>
    </location>
</feature>
<evidence type="ECO:0000256" key="2">
    <source>
        <dbReference type="ARBA" id="ARBA00005417"/>
    </source>
</evidence>
<evidence type="ECO:0000256" key="5">
    <source>
        <dbReference type="ARBA" id="ARBA00022741"/>
    </source>
</evidence>
<dbReference type="FunFam" id="3.40.50.300:FF:000186">
    <property type="entry name" value="ATP-binding cassette sub-family B member 7, mitochondrial"/>
    <property type="match status" value="1"/>
</dbReference>
<dbReference type="CDD" id="cd03253">
    <property type="entry name" value="ABCC_ATM1_transporter"/>
    <property type="match status" value="1"/>
</dbReference>
<keyword evidence="13" id="KW-1185">Reference proteome</keyword>
<evidence type="ECO:0000256" key="6">
    <source>
        <dbReference type="ARBA" id="ARBA00022840"/>
    </source>
</evidence>
<feature type="transmembrane region" description="Helical" evidence="9">
    <location>
        <begin position="74"/>
        <end position="93"/>
    </location>
</feature>
<dbReference type="InterPro" id="IPR017871">
    <property type="entry name" value="ABC_transporter-like_CS"/>
</dbReference>
<dbReference type="InterPro" id="IPR039421">
    <property type="entry name" value="Type_1_exporter"/>
</dbReference>
<dbReference type="PROSITE" id="PS00211">
    <property type="entry name" value="ABC_TRANSPORTER_1"/>
    <property type="match status" value="1"/>
</dbReference>
<dbReference type="CDD" id="cd18582">
    <property type="entry name" value="ABC_6TM_ATM1_ABCB7"/>
    <property type="match status" value="1"/>
</dbReference>
<evidence type="ECO:0000313" key="12">
    <source>
        <dbReference type="EMBL" id="MDI7921260.1"/>
    </source>
</evidence>
<keyword evidence="4 9" id="KW-0812">Transmembrane</keyword>
<dbReference type="PROSITE" id="PS50893">
    <property type="entry name" value="ABC_TRANSPORTER_2"/>
    <property type="match status" value="1"/>
</dbReference>
<accession>A0AAE3QCY6</accession>
<comment type="similarity">
    <text evidence="2">Belongs to the ABC transporter superfamily.</text>
</comment>
<evidence type="ECO:0000256" key="1">
    <source>
        <dbReference type="ARBA" id="ARBA00004651"/>
    </source>
</evidence>
<keyword evidence="7 9" id="KW-1133">Transmembrane helix</keyword>
<evidence type="ECO:0000256" key="9">
    <source>
        <dbReference type="SAM" id="Phobius"/>
    </source>
</evidence>
<evidence type="ECO:0000256" key="7">
    <source>
        <dbReference type="ARBA" id="ARBA00022989"/>
    </source>
</evidence>
<gene>
    <name evidence="12" type="ORF">MRS75_04075</name>
</gene>
<evidence type="ECO:0000256" key="8">
    <source>
        <dbReference type="ARBA" id="ARBA00023136"/>
    </source>
</evidence>
<dbReference type="RefSeq" id="WP_311785438.1">
    <property type="nucleotide sequence ID" value="NZ_JALDYY010000002.1"/>
</dbReference>
<dbReference type="InterPro" id="IPR011527">
    <property type="entry name" value="ABC1_TM_dom"/>
</dbReference>
<dbReference type="InterPro" id="IPR036640">
    <property type="entry name" value="ABC1_TM_sf"/>
</dbReference>
<evidence type="ECO:0000256" key="3">
    <source>
        <dbReference type="ARBA" id="ARBA00022448"/>
    </source>
</evidence>
<feature type="transmembrane region" description="Helical" evidence="9">
    <location>
        <begin position="304"/>
        <end position="325"/>
    </location>
</feature>
<dbReference type="InterPro" id="IPR003439">
    <property type="entry name" value="ABC_transporter-like_ATP-bd"/>
</dbReference>
<dbReference type="SMART" id="SM00382">
    <property type="entry name" value="AAA"/>
    <property type="match status" value="1"/>
</dbReference>
<dbReference type="PROSITE" id="PS50929">
    <property type="entry name" value="ABC_TM1F"/>
    <property type="match status" value="1"/>
</dbReference>
<protein>
    <submittedName>
        <fullName evidence="12">ABC transporter ATP-binding protein/permease</fullName>
    </submittedName>
</protein>
<evidence type="ECO:0000313" key="13">
    <source>
        <dbReference type="Proteomes" id="UP001161580"/>
    </source>
</evidence>
<name>A0AAE3QCY6_9HYPH</name>
<evidence type="ECO:0000259" key="10">
    <source>
        <dbReference type="PROSITE" id="PS50893"/>
    </source>
</evidence>
<dbReference type="GO" id="GO:0140359">
    <property type="term" value="F:ABC-type transporter activity"/>
    <property type="evidence" value="ECO:0007669"/>
    <property type="project" value="InterPro"/>
</dbReference>
<feature type="transmembrane region" description="Helical" evidence="9">
    <location>
        <begin position="38"/>
        <end position="59"/>
    </location>
</feature>
<proteinExistence type="inferred from homology"/>
<feature type="transmembrane region" description="Helical" evidence="9">
    <location>
        <begin position="187"/>
        <end position="206"/>
    </location>
</feature>
<dbReference type="Pfam" id="PF00664">
    <property type="entry name" value="ABC_membrane"/>
    <property type="match status" value="1"/>
</dbReference>
<dbReference type="Pfam" id="PF00005">
    <property type="entry name" value="ABC_tran"/>
    <property type="match status" value="1"/>
</dbReference>
<dbReference type="GO" id="GO:0016887">
    <property type="term" value="F:ATP hydrolysis activity"/>
    <property type="evidence" value="ECO:0007669"/>
    <property type="project" value="InterPro"/>
</dbReference>
<dbReference type="Gene3D" id="3.40.50.300">
    <property type="entry name" value="P-loop containing nucleotide triphosphate hydrolases"/>
    <property type="match status" value="1"/>
</dbReference>
<comment type="caution">
    <text evidence="12">The sequence shown here is derived from an EMBL/GenBank/DDBJ whole genome shotgun (WGS) entry which is preliminary data.</text>
</comment>
<dbReference type="SUPFAM" id="SSF90123">
    <property type="entry name" value="ABC transporter transmembrane region"/>
    <property type="match status" value="1"/>
</dbReference>
<evidence type="ECO:0000256" key="4">
    <source>
        <dbReference type="ARBA" id="ARBA00022692"/>
    </source>
</evidence>
<dbReference type="PANTHER" id="PTHR24221">
    <property type="entry name" value="ATP-BINDING CASSETTE SUB-FAMILY B"/>
    <property type="match status" value="1"/>
</dbReference>
<keyword evidence="6 12" id="KW-0067">ATP-binding</keyword>
<reference evidence="12" key="1">
    <citation type="submission" date="2022-03" db="EMBL/GenBank/DDBJ databases">
        <title>Fererhizobium litorale gen. nov., sp. nov., isolated from sandy sediments of the Sea of Japan seashore.</title>
        <authorList>
            <person name="Romanenko L."/>
            <person name="Kurilenko V."/>
            <person name="Otstavnykh N."/>
            <person name="Svetashev V."/>
            <person name="Tekutyeva L."/>
            <person name="Isaeva M."/>
            <person name="Mikhailov V."/>
        </authorList>
    </citation>
    <scope>NUCLEOTIDE SEQUENCE</scope>
    <source>
        <strain evidence="12">KMM 9576</strain>
    </source>
</reference>
<dbReference type="AlphaFoldDB" id="A0AAE3QCY6"/>
<comment type="subcellular location">
    <subcellularLocation>
        <location evidence="1">Cell membrane</location>
        <topology evidence="1">Multi-pass membrane protein</topology>
    </subcellularLocation>
</comment>
<feature type="transmembrane region" description="Helical" evidence="9">
    <location>
        <begin position="269"/>
        <end position="292"/>
    </location>
</feature>
<keyword evidence="5" id="KW-0547">Nucleotide-binding</keyword>
<dbReference type="SUPFAM" id="SSF52540">
    <property type="entry name" value="P-loop containing nucleoside triphosphate hydrolases"/>
    <property type="match status" value="1"/>
</dbReference>
<organism evidence="12 13">
    <name type="scientific">Ferirhizobium litorale</name>
    <dbReference type="NCBI Taxonomy" id="2927786"/>
    <lineage>
        <taxon>Bacteria</taxon>
        <taxon>Pseudomonadati</taxon>
        <taxon>Pseudomonadota</taxon>
        <taxon>Alphaproteobacteria</taxon>
        <taxon>Hyphomicrobiales</taxon>
        <taxon>Rhizobiaceae</taxon>
        <taxon>Ferirhizobium</taxon>
    </lineage>
</organism>
<keyword evidence="8 9" id="KW-0472">Membrane</keyword>
<dbReference type="Gene3D" id="1.20.1560.10">
    <property type="entry name" value="ABC transporter type 1, transmembrane domain"/>
    <property type="match status" value="1"/>
</dbReference>
<keyword evidence="3" id="KW-0813">Transport</keyword>
<dbReference type="InterPro" id="IPR027417">
    <property type="entry name" value="P-loop_NTPase"/>
</dbReference>
<dbReference type="GO" id="GO:0005524">
    <property type="term" value="F:ATP binding"/>
    <property type="evidence" value="ECO:0007669"/>
    <property type="project" value="UniProtKB-KW"/>
</dbReference>
<feature type="domain" description="ABC transporter" evidence="10">
    <location>
        <begin position="365"/>
        <end position="599"/>
    </location>
</feature>
<evidence type="ECO:0000259" key="11">
    <source>
        <dbReference type="PROSITE" id="PS50929"/>
    </source>
</evidence>
<dbReference type="InterPro" id="IPR003593">
    <property type="entry name" value="AAA+_ATPase"/>
</dbReference>
<dbReference type="PANTHER" id="PTHR24221:SF654">
    <property type="entry name" value="ATP-BINDING CASSETTE SUB-FAMILY B MEMBER 6"/>
    <property type="match status" value="1"/>
</dbReference>